<dbReference type="STRING" id="578455.G2RFZ8"/>
<feature type="non-terminal residue" evidence="3">
    <location>
        <position position="292"/>
    </location>
</feature>
<reference evidence="3 4" key="1">
    <citation type="journal article" date="2011" name="Nat. Biotechnol.">
        <title>Comparative genomic analysis of the thermophilic biomass-degrading fungi Myceliophthora thermophila and Thielavia terrestris.</title>
        <authorList>
            <person name="Berka R.M."/>
            <person name="Grigoriev I.V."/>
            <person name="Otillar R."/>
            <person name="Salamov A."/>
            <person name="Grimwood J."/>
            <person name="Reid I."/>
            <person name="Ishmael N."/>
            <person name="John T."/>
            <person name="Darmond C."/>
            <person name="Moisan M.-C."/>
            <person name="Henrissat B."/>
            <person name="Coutinho P.M."/>
            <person name="Lombard V."/>
            <person name="Natvig D.O."/>
            <person name="Lindquist E."/>
            <person name="Schmutz J."/>
            <person name="Lucas S."/>
            <person name="Harris P."/>
            <person name="Powlowski J."/>
            <person name="Bellemare A."/>
            <person name="Taylor D."/>
            <person name="Butler G."/>
            <person name="de Vries R.P."/>
            <person name="Allijn I.E."/>
            <person name="van den Brink J."/>
            <person name="Ushinsky S."/>
            <person name="Storms R."/>
            <person name="Powell A.J."/>
            <person name="Paulsen I.T."/>
            <person name="Elbourne L.D.H."/>
            <person name="Baker S.E."/>
            <person name="Magnuson J."/>
            <person name="LaBoissiere S."/>
            <person name="Clutterbuck A.J."/>
            <person name="Martinez D."/>
            <person name="Wogulis M."/>
            <person name="de Leon A.L."/>
            <person name="Rey M.W."/>
            <person name="Tsang A."/>
        </authorList>
    </citation>
    <scope>NUCLEOTIDE SEQUENCE [LARGE SCALE GENOMIC DNA]</scope>
    <source>
        <strain evidence="4">ATCC 38088 / NRRL 8126</strain>
    </source>
</reference>
<dbReference type="EMBL" id="CP003014">
    <property type="protein sequence ID" value="AEO71752.1"/>
    <property type="molecule type" value="Genomic_DNA"/>
</dbReference>
<sequence length="292" mass="31768">WCALSYCWGGPQPVTTTRATYDAHLSGIPLASLPATLRDAITTTALLGIPYIWIDALCIIQDDERDKAVEIARMPAVYERARVTLAASSAAACADGFLAERAWHALCTEPQEQQPPQQAPPRLGAVILSRQPYRTGTDPINARGWTLQERVLSPRLREFATAQVRWRCAEAAGSDGAALDTGGRGRSDDADADGTGAVRLDREEALLQVWDGVVWEYSKRKLTVPGDKLPAVSSVATRLSELANGVLGRYYAGIWEATLPHALLWHPTPDGGKRFAEYVAPSWSWASYDGPV</sequence>
<feature type="domain" description="Heterokaryon incompatibility" evidence="2">
    <location>
        <begin position="1"/>
        <end position="149"/>
    </location>
</feature>
<name>G2RFZ8_THETT</name>
<dbReference type="eggNOG" id="ENOG502RZ77">
    <property type="taxonomic scope" value="Eukaryota"/>
</dbReference>
<accession>G2RFZ8</accession>
<evidence type="ECO:0000259" key="2">
    <source>
        <dbReference type="Pfam" id="PF06985"/>
    </source>
</evidence>
<dbReference type="RefSeq" id="XP_003658088.1">
    <property type="nucleotide sequence ID" value="XM_003658040.1"/>
</dbReference>
<organism evidence="3 4">
    <name type="scientific">Thermothielavioides terrestris (strain ATCC 38088 / NRRL 8126)</name>
    <name type="common">Thielavia terrestris</name>
    <dbReference type="NCBI Taxonomy" id="578455"/>
    <lineage>
        <taxon>Eukaryota</taxon>
        <taxon>Fungi</taxon>
        <taxon>Dikarya</taxon>
        <taxon>Ascomycota</taxon>
        <taxon>Pezizomycotina</taxon>
        <taxon>Sordariomycetes</taxon>
        <taxon>Sordariomycetidae</taxon>
        <taxon>Sordariales</taxon>
        <taxon>Chaetomiaceae</taxon>
        <taxon>Thermothielavioides</taxon>
        <taxon>Thermothielavioides terrestris</taxon>
    </lineage>
</organism>
<dbReference type="GeneID" id="11522304"/>
<dbReference type="OrthoDB" id="5362512at2759"/>
<feature type="non-terminal residue" evidence="3">
    <location>
        <position position="1"/>
    </location>
</feature>
<dbReference type="AlphaFoldDB" id="G2RFZ8"/>
<evidence type="ECO:0000313" key="4">
    <source>
        <dbReference type="Proteomes" id="UP000008181"/>
    </source>
</evidence>
<dbReference type="PANTHER" id="PTHR33112">
    <property type="entry name" value="DOMAIN PROTEIN, PUTATIVE-RELATED"/>
    <property type="match status" value="1"/>
</dbReference>
<proteinExistence type="predicted"/>
<evidence type="ECO:0000313" key="3">
    <source>
        <dbReference type="EMBL" id="AEO71752.1"/>
    </source>
</evidence>
<keyword evidence="4" id="KW-1185">Reference proteome</keyword>
<evidence type="ECO:0000256" key="1">
    <source>
        <dbReference type="SAM" id="MobiDB-lite"/>
    </source>
</evidence>
<gene>
    <name evidence="3" type="ORF">THITE_2028118</name>
</gene>
<dbReference type="HOGENOM" id="CLU_002639_8_3_1"/>
<dbReference type="Proteomes" id="UP000008181">
    <property type="component" value="Chromosome 6"/>
</dbReference>
<dbReference type="InterPro" id="IPR010730">
    <property type="entry name" value="HET"/>
</dbReference>
<protein>
    <recommendedName>
        <fullName evidence="2">Heterokaryon incompatibility domain-containing protein</fullName>
    </recommendedName>
</protein>
<dbReference type="Pfam" id="PF06985">
    <property type="entry name" value="HET"/>
    <property type="match status" value="1"/>
</dbReference>
<dbReference type="KEGG" id="ttt:THITE_2028118"/>
<dbReference type="PANTHER" id="PTHR33112:SF16">
    <property type="entry name" value="HETEROKARYON INCOMPATIBILITY DOMAIN-CONTAINING PROTEIN"/>
    <property type="match status" value="1"/>
</dbReference>
<feature type="region of interest" description="Disordered" evidence="1">
    <location>
        <begin position="175"/>
        <end position="194"/>
    </location>
</feature>